<evidence type="ECO:0000256" key="4">
    <source>
        <dbReference type="ARBA" id="ARBA00014389"/>
    </source>
</evidence>
<evidence type="ECO:0000256" key="3">
    <source>
        <dbReference type="ARBA" id="ARBA00005492"/>
    </source>
</evidence>
<dbReference type="GO" id="GO:0019074">
    <property type="term" value="P:viral RNA genome packaging"/>
    <property type="evidence" value="ECO:0007669"/>
    <property type="project" value="InterPro"/>
</dbReference>
<dbReference type="InterPro" id="IPR008609">
    <property type="entry name" value="Ebola_NP"/>
</dbReference>
<keyword evidence="5" id="KW-1139">Helical capsid protein</keyword>
<evidence type="ECO:0000256" key="7">
    <source>
        <dbReference type="ARBA" id="ARBA00022561"/>
    </source>
</evidence>
<dbReference type="GO" id="GO:0003723">
    <property type="term" value="F:RNA binding"/>
    <property type="evidence" value="ECO:0007669"/>
    <property type="project" value="UniProtKB-KW"/>
</dbReference>
<feature type="compositionally biased region" description="Acidic residues" evidence="13">
    <location>
        <begin position="260"/>
        <end position="280"/>
    </location>
</feature>
<evidence type="ECO:0000313" key="14">
    <source>
        <dbReference type="EMBL" id="AKO69550.1"/>
    </source>
</evidence>
<evidence type="ECO:0000256" key="10">
    <source>
        <dbReference type="ARBA" id="ARBA00023200"/>
    </source>
</evidence>
<comment type="similarity">
    <text evidence="3">Belongs to the filoviruses nucleoprotein family.</text>
</comment>
<dbReference type="Pfam" id="PF05505">
    <property type="entry name" value="Ebola_NP"/>
    <property type="match status" value="1"/>
</dbReference>
<evidence type="ECO:0000256" key="8">
    <source>
        <dbReference type="ARBA" id="ARBA00022844"/>
    </source>
</evidence>
<dbReference type="GO" id="GO:0030430">
    <property type="term" value="C:host cell cytoplasm"/>
    <property type="evidence" value="ECO:0007669"/>
    <property type="project" value="UniProtKB-SubCell"/>
</dbReference>
<comment type="subcellular location">
    <subcellularLocation>
        <location evidence="1">Host cytoplasm</location>
    </subcellularLocation>
    <subcellularLocation>
        <location evidence="2">Virion</location>
    </subcellularLocation>
</comment>
<keyword evidence="9" id="KW-0694">RNA-binding</keyword>
<proteinExistence type="inferred from homology"/>
<feature type="compositionally biased region" description="Polar residues" evidence="13">
    <location>
        <begin position="296"/>
        <end position="326"/>
    </location>
</feature>
<dbReference type="GO" id="GO:1990904">
    <property type="term" value="C:ribonucleoprotein complex"/>
    <property type="evidence" value="ECO:0007669"/>
    <property type="project" value="UniProtKB-KW"/>
</dbReference>
<keyword evidence="10" id="KW-1035">Host cytoplasm</keyword>
<feature type="non-terminal residue" evidence="14">
    <location>
        <position position="1"/>
    </location>
</feature>
<feature type="region of interest" description="Disordered" evidence="13">
    <location>
        <begin position="260"/>
        <end position="336"/>
    </location>
</feature>
<keyword evidence="6" id="KW-0597">Phosphoprotein</keyword>
<organism evidence="14">
    <name type="scientific">Bat filovirus</name>
    <dbReference type="NCBI Taxonomy" id="1677943"/>
    <lineage>
        <taxon>Viruses</taxon>
        <taxon>Riboviria</taxon>
        <taxon>Orthornavirae</taxon>
        <taxon>Negarnaviricota</taxon>
        <taxon>Haploviricotina</taxon>
        <taxon>Monjiviricetes</taxon>
        <taxon>Mononegavirales</taxon>
        <taxon>Filoviridae</taxon>
    </lineage>
</organism>
<keyword evidence="11" id="KW-0687">Ribonucleoprotein</keyword>
<accession>A0A0K0NUK4</accession>
<name>A0A0K0NUK4_9MONO</name>
<evidence type="ECO:0000256" key="13">
    <source>
        <dbReference type="SAM" id="MobiDB-lite"/>
    </source>
</evidence>
<protein>
    <recommendedName>
        <fullName evidence="4">Nucleoprotein</fullName>
    </recommendedName>
    <alternativeName>
        <fullName evidence="12">Nucleocapsid protein</fullName>
    </alternativeName>
</protein>
<dbReference type="GO" id="GO:0019029">
    <property type="term" value="C:helical viral capsid"/>
    <property type="evidence" value="ECO:0007669"/>
    <property type="project" value="UniProtKB-KW"/>
</dbReference>
<dbReference type="EMBL" id="KP233864">
    <property type="protein sequence ID" value="AKO69550.1"/>
    <property type="molecule type" value="Viral_cRNA"/>
</dbReference>
<reference evidence="14" key="1">
    <citation type="journal article" date="2015" name="Emerg. Infect. Dis.">
        <title>Filovirus RNA in Fruit Bats, China.</title>
        <authorList>
            <person name="He B."/>
            <person name="Feng Y."/>
            <person name="Zhang H."/>
            <person name="Xu L."/>
            <person name="Yang W."/>
            <person name="Zhang Y."/>
            <person name="Li X."/>
            <person name="Tu C."/>
        </authorList>
    </citation>
    <scope>NUCLEOTIDE SEQUENCE</scope>
    <source>
        <strain evidence="14">BtFV/DH04</strain>
    </source>
</reference>
<evidence type="ECO:0000256" key="5">
    <source>
        <dbReference type="ARBA" id="ARBA00022497"/>
    </source>
</evidence>
<keyword evidence="14" id="KW-0543">Viral nucleoprotein</keyword>
<keyword evidence="7" id="KW-0167">Capsid protein</keyword>
<gene>
    <name evidence="14" type="primary">NP</name>
</gene>
<evidence type="ECO:0000256" key="6">
    <source>
        <dbReference type="ARBA" id="ARBA00022553"/>
    </source>
</evidence>
<evidence type="ECO:0000256" key="2">
    <source>
        <dbReference type="ARBA" id="ARBA00004328"/>
    </source>
</evidence>
<evidence type="ECO:0000256" key="9">
    <source>
        <dbReference type="ARBA" id="ARBA00022884"/>
    </source>
</evidence>
<dbReference type="GO" id="GO:0019013">
    <property type="term" value="C:viral nucleocapsid"/>
    <property type="evidence" value="ECO:0007669"/>
    <property type="project" value="UniProtKB-KW"/>
</dbReference>
<evidence type="ECO:0000256" key="1">
    <source>
        <dbReference type="ARBA" id="ARBA00004192"/>
    </source>
</evidence>
<sequence length="439" mass="51056">EHGLYPQLSAIAIGVATAHGSTLGGVNVGEQFQPLREAATEAEKQLQRYTEIKELDQQGLDDQERKILLEFHQRKNEINIQQTNIMITARQEKLARLTADLNLMPQEVPDQSTLDVNEKLSHNRTNKVGSADSTMGNNDDYRHLSRYSEEINDDLMETKDDIPEARDNLEMFNLDDDVNEEIPAEREQEYLDEEISNEKYYGNPKPGYLTYLEERRDQQENMNKQIEMQEQIDRENGEYNHPENDSMQHNRYPQILSDIQEEEDSSDDDDYTDATDDSESDINIGPQQPAPRAPMYNTSNQTHHNSNKDSSNGDTDTNQSETQNLETQKDEYDEDTLNKTLQANKEDLIRQMYQHIYETKGPYDAINYYYTNSEKSIKFTTKDGNNYLFPDDIRTTLPPWLTEKEKQGPTPQIFYHNGQVMNWDDLDDENRYYAILFLG</sequence>
<keyword evidence="8" id="KW-0946">Virion</keyword>
<evidence type="ECO:0000256" key="11">
    <source>
        <dbReference type="ARBA" id="ARBA00023274"/>
    </source>
</evidence>
<evidence type="ECO:0000256" key="12">
    <source>
        <dbReference type="ARBA" id="ARBA00033344"/>
    </source>
</evidence>